<evidence type="ECO:0000313" key="5">
    <source>
        <dbReference type="Proteomes" id="UP000245474"/>
    </source>
</evidence>
<keyword evidence="2" id="KW-0808">Transferase</keyword>
<comment type="catalytic activity">
    <reaction evidence="3">
        <text>DNA(n) + a 2'-deoxyribonucleoside 5'-triphosphate = DNA(n+1) + diphosphate</text>
        <dbReference type="Rhea" id="RHEA:22508"/>
        <dbReference type="Rhea" id="RHEA-COMP:17339"/>
        <dbReference type="Rhea" id="RHEA-COMP:17340"/>
        <dbReference type="ChEBI" id="CHEBI:33019"/>
        <dbReference type="ChEBI" id="CHEBI:61560"/>
        <dbReference type="ChEBI" id="CHEBI:173112"/>
        <dbReference type="EC" id="2.7.7.7"/>
    </reaction>
</comment>
<reference evidence="4 5" key="1">
    <citation type="submission" date="2018-05" db="EMBL/GenBank/DDBJ databases">
        <title>Spiribacter halobius sp. nov., a moderately halophilic bacterium isolated from marine solar saltern.</title>
        <authorList>
            <person name="Zheng W.-S."/>
            <person name="Lu D.-C."/>
            <person name="Du Z.-J."/>
        </authorList>
    </citation>
    <scope>NUCLEOTIDE SEQUENCE [LARGE SCALE GENOMIC DNA]</scope>
    <source>
        <strain evidence="4 5">E85</strain>
    </source>
</reference>
<gene>
    <name evidence="4" type="primary">holB</name>
    <name evidence="4" type="ORF">DEM34_09220</name>
</gene>
<dbReference type="OrthoDB" id="9811073at2"/>
<comment type="caution">
    <text evidence="4">The sequence shown here is derived from an EMBL/GenBank/DDBJ whole genome shotgun (WGS) entry which is preliminary data.</text>
</comment>
<keyword evidence="2" id="KW-0239">DNA-directed DNA polymerase</keyword>
<dbReference type="Gene3D" id="3.40.50.300">
    <property type="entry name" value="P-loop containing nucleotide triphosphate hydrolases"/>
    <property type="match status" value="1"/>
</dbReference>
<dbReference type="PANTHER" id="PTHR11669:SF8">
    <property type="entry name" value="DNA POLYMERASE III SUBUNIT DELTA"/>
    <property type="match status" value="1"/>
</dbReference>
<proteinExistence type="predicted"/>
<dbReference type="InterPro" id="IPR027417">
    <property type="entry name" value="P-loop_NTPase"/>
</dbReference>
<keyword evidence="2" id="KW-0548">Nucleotidyltransferase</keyword>
<dbReference type="EC" id="2.7.7.7" evidence="1"/>
<evidence type="ECO:0000313" key="4">
    <source>
        <dbReference type="EMBL" id="PWG63245.1"/>
    </source>
</evidence>
<dbReference type="GO" id="GO:0003887">
    <property type="term" value="F:DNA-directed DNA polymerase activity"/>
    <property type="evidence" value="ECO:0007669"/>
    <property type="project" value="UniProtKB-KW"/>
</dbReference>
<evidence type="ECO:0000256" key="3">
    <source>
        <dbReference type="ARBA" id="ARBA00049244"/>
    </source>
</evidence>
<name>A0A2U2N1Y6_9GAMM</name>
<dbReference type="SUPFAM" id="SSF52540">
    <property type="entry name" value="P-loop containing nucleoside triphosphate hydrolases"/>
    <property type="match status" value="1"/>
</dbReference>
<dbReference type="InterPro" id="IPR004622">
    <property type="entry name" value="DNA_pol_HolB"/>
</dbReference>
<dbReference type="GO" id="GO:0006261">
    <property type="term" value="P:DNA-templated DNA replication"/>
    <property type="evidence" value="ECO:0007669"/>
    <property type="project" value="TreeGrafter"/>
</dbReference>
<accession>A0A2U2N1Y6</accession>
<evidence type="ECO:0000256" key="1">
    <source>
        <dbReference type="ARBA" id="ARBA00012417"/>
    </source>
</evidence>
<dbReference type="GO" id="GO:0008408">
    <property type="term" value="F:3'-5' exonuclease activity"/>
    <property type="evidence" value="ECO:0007669"/>
    <property type="project" value="InterPro"/>
</dbReference>
<evidence type="ECO:0000256" key="2">
    <source>
        <dbReference type="ARBA" id="ARBA00022932"/>
    </source>
</evidence>
<dbReference type="InterPro" id="IPR050238">
    <property type="entry name" value="DNA_Rep/Repair_Clamp_Loader"/>
</dbReference>
<dbReference type="PANTHER" id="PTHR11669">
    <property type="entry name" value="REPLICATION FACTOR C / DNA POLYMERASE III GAMMA-TAU SUBUNIT"/>
    <property type="match status" value="1"/>
</dbReference>
<sequence>MTAEAPAPLPWQEAAWQRFTRALAQDRLAHALLLAGPAGTGKGQLARAMLARLLCTAPTGDQACGACHGCRLRGGGAHPDCRLVLPEAEGSGALRIEAIRGLGEFLRLSSQYGGWRVALIEPAEAMTHGAANSLLKLLEEPPPGVVLLLVSHRPARLPPTVRSRCQLLRLGLPTPAVAEAWLAREHPEAVPLLAETGGAPLAAVRLAEAGGGERLEALARALAELQCDRRSAVATAAEWEAVGPAETAALMQRVLARSARLRALGREADRSSASPALQALAQSLDWSELFERLDGALELARAASQPLNALMALEGLFLAWSPAARGPAGEARSLRGG</sequence>
<dbReference type="Pfam" id="PF13177">
    <property type="entry name" value="DNA_pol3_delta2"/>
    <property type="match status" value="1"/>
</dbReference>
<dbReference type="RefSeq" id="WP_109678499.1">
    <property type="nucleotide sequence ID" value="NZ_CP086615.1"/>
</dbReference>
<dbReference type="Proteomes" id="UP000245474">
    <property type="component" value="Unassembled WGS sequence"/>
</dbReference>
<dbReference type="AlphaFoldDB" id="A0A2U2N1Y6"/>
<dbReference type="EMBL" id="QFFI01000012">
    <property type="protein sequence ID" value="PWG63245.1"/>
    <property type="molecule type" value="Genomic_DNA"/>
</dbReference>
<dbReference type="GO" id="GO:0009360">
    <property type="term" value="C:DNA polymerase III complex"/>
    <property type="evidence" value="ECO:0007669"/>
    <property type="project" value="TreeGrafter"/>
</dbReference>
<protein>
    <recommendedName>
        <fullName evidence="1">DNA-directed DNA polymerase</fullName>
        <ecNumber evidence="1">2.7.7.7</ecNumber>
    </recommendedName>
</protein>
<organism evidence="4 5">
    <name type="scientific">Sediminicurvatus halobius</name>
    <dbReference type="NCBI Taxonomy" id="2182432"/>
    <lineage>
        <taxon>Bacteria</taxon>
        <taxon>Pseudomonadati</taxon>
        <taxon>Pseudomonadota</taxon>
        <taxon>Gammaproteobacteria</taxon>
        <taxon>Chromatiales</taxon>
        <taxon>Ectothiorhodospiraceae</taxon>
        <taxon>Sediminicurvatus</taxon>
    </lineage>
</organism>
<dbReference type="NCBIfam" id="TIGR00678">
    <property type="entry name" value="holB"/>
    <property type="match status" value="1"/>
</dbReference>
<keyword evidence="5" id="KW-1185">Reference proteome</keyword>